<dbReference type="PANTHER" id="PTHR43399">
    <property type="entry name" value="SUBTILISIN-RELATED"/>
    <property type="match status" value="1"/>
</dbReference>
<feature type="domain" description="Peptidase S8/S53" evidence="5">
    <location>
        <begin position="200"/>
        <end position="536"/>
    </location>
</feature>
<evidence type="ECO:0000313" key="7">
    <source>
        <dbReference type="Proteomes" id="UP000694050"/>
    </source>
</evidence>
<comment type="caution">
    <text evidence="6">The sequence shown here is derived from an EMBL/GenBank/DDBJ whole genome shotgun (WGS) entry which is preliminary data.</text>
</comment>
<protein>
    <submittedName>
        <fullName evidence="6">Serine protease/ABC transporter B family protein tagD</fullName>
    </submittedName>
</protein>
<keyword evidence="2 4" id="KW-0378">Hydrolase</keyword>
<dbReference type="AlphaFoldDB" id="A0A8J5PQI7"/>
<keyword evidence="3 4" id="KW-0720">Serine protease</keyword>
<evidence type="ECO:0000256" key="3">
    <source>
        <dbReference type="ARBA" id="ARBA00022825"/>
    </source>
</evidence>
<proteinExistence type="inferred from homology"/>
<feature type="active site" description="Charge relay system" evidence="4">
    <location>
        <position position="209"/>
    </location>
</feature>
<dbReference type="PANTHER" id="PTHR43399:SF5">
    <property type="entry name" value="PEPTIDASE S8 FAMILY WITH PROTEASE-ASSOCIATED DOMAIN"/>
    <property type="match status" value="1"/>
</dbReference>
<dbReference type="EMBL" id="JAELUQ010000001">
    <property type="protein sequence ID" value="KAG7422247.1"/>
    <property type="molecule type" value="Genomic_DNA"/>
</dbReference>
<evidence type="ECO:0000259" key="5">
    <source>
        <dbReference type="Pfam" id="PF00082"/>
    </source>
</evidence>
<dbReference type="InterPro" id="IPR000209">
    <property type="entry name" value="Peptidase_S8/S53_dom"/>
</dbReference>
<feature type="active site" description="Charge relay system" evidence="4">
    <location>
        <position position="251"/>
    </location>
</feature>
<feature type="active site" description="Charge relay system" evidence="4">
    <location>
        <position position="478"/>
    </location>
</feature>
<dbReference type="InterPro" id="IPR023828">
    <property type="entry name" value="Peptidase_S8_Ser-AS"/>
</dbReference>
<evidence type="ECO:0000313" key="6">
    <source>
        <dbReference type="EMBL" id="KAG7422247.1"/>
    </source>
</evidence>
<dbReference type="GO" id="GO:0004252">
    <property type="term" value="F:serine-type endopeptidase activity"/>
    <property type="evidence" value="ECO:0007669"/>
    <property type="project" value="UniProtKB-UniRule"/>
</dbReference>
<reference evidence="6" key="1">
    <citation type="submission" date="2021-04" db="EMBL/GenBank/DDBJ databases">
        <title>First draft genome resource for Brassicaceae pathogens Fusarium oxysporum f. sp. raphani and Fusarium oxysporum f. sp. rapae.</title>
        <authorList>
            <person name="Asai S."/>
        </authorList>
    </citation>
    <scope>NUCLEOTIDE SEQUENCE</scope>
    <source>
        <strain evidence="6">Tf1208</strain>
    </source>
</reference>
<evidence type="ECO:0000256" key="4">
    <source>
        <dbReference type="PROSITE-ProRule" id="PRU01240"/>
    </source>
</evidence>
<sequence length="681" mass="75463">MAGITINGNTINPAVVAGVPQTAKGTNFILIQSKEQDLSLEQKLELEDDFHVDIQEYVAKRTYLCRYEKEDLEVLRKLDYIKDVTIYLREFKSTNSLKSAVKNEDHQTEYKVDCVLHDKPNTDVEEMAKYIAQAAQVDLKELEITPTTIRLTVHQDRLPELVKLDSVNRIEEVHPVELLNHDARETLNVDEMILSTPYEGKGQTICVADSGFDQGKVMDDINIKVHPAFPDRVELLESFWSPDDYTDKIGHGTHVCASICGTGVYKDGNISIRGTAPGAKLIVQNMTKWDTEWKRWGIEVPGDLFTNLFEKPYDLGVRIHSNSWSTSWKKDQGQADYEQKATRLDQFVYEHPDFIVLVAAGNHGKEATKNTGHIGAASAAKNCITVGATGSKRLNNGERWRLNVDEGHRGIEQTAQFSSRGPTKPDKDGLGGRIKPDVVAPGVAILSAASRALASDSVARTRYGKSFDPDWLFMSGTSMSTPLVAGCVALLREALQEHGKQHPSAALVKALLVNGAENFSQAIAPGLGYDYEQGFGRVDVQRSIAAVRELAFIDGGNNLENTRFDVPALCQITEAERQWESTEIPVPRGRNRIVVTLAYPDVAGSLLQHDLNLIVQSAGTERHGNMGKGDGFDHTNNVEKVIWDNVPGSTFKVTVKVYNNTKPRETAPFAVTWDIRPMAKL</sequence>
<gene>
    <name evidence="6" type="primary">tagD-1</name>
    <name evidence="6" type="ORF">Forpe1208_v001835</name>
</gene>
<evidence type="ECO:0000256" key="1">
    <source>
        <dbReference type="ARBA" id="ARBA00022670"/>
    </source>
</evidence>
<dbReference type="Pfam" id="PF00082">
    <property type="entry name" value="Peptidase_S8"/>
    <property type="match status" value="1"/>
</dbReference>
<evidence type="ECO:0000256" key="2">
    <source>
        <dbReference type="ARBA" id="ARBA00022801"/>
    </source>
</evidence>
<comment type="similarity">
    <text evidence="4">Belongs to the peptidase S8 family.</text>
</comment>
<keyword evidence="1 4" id="KW-0645">Protease</keyword>
<dbReference type="GO" id="GO:0006508">
    <property type="term" value="P:proteolysis"/>
    <property type="evidence" value="ECO:0007669"/>
    <property type="project" value="UniProtKB-KW"/>
</dbReference>
<dbReference type="CDD" id="cd04842">
    <property type="entry name" value="Peptidases_S8_Kp43_protease"/>
    <property type="match status" value="1"/>
</dbReference>
<dbReference type="PROSITE" id="PS51892">
    <property type="entry name" value="SUBTILASE"/>
    <property type="match status" value="1"/>
</dbReference>
<dbReference type="PROSITE" id="PS00138">
    <property type="entry name" value="SUBTILASE_SER"/>
    <property type="match status" value="1"/>
</dbReference>
<accession>A0A8J5PQI7</accession>
<dbReference type="Proteomes" id="UP000694050">
    <property type="component" value="Unassembled WGS sequence"/>
</dbReference>
<organism evidence="6 7">
    <name type="scientific">Fusarium oxysporum f. sp. rapae</name>
    <dbReference type="NCBI Taxonomy" id="485398"/>
    <lineage>
        <taxon>Eukaryota</taxon>
        <taxon>Fungi</taxon>
        <taxon>Dikarya</taxon>
        <taxon>Ascomycota</taxon>
        <taxon>Pezizomycotina</taxon>
        <taxon>Sordariomycetes</taxon>
        <taxon>Hypocreomycetidae</taxon>
        <taxon>Hypocreales</taxon>
        <taxon>Nectriaceae</taxon>
        <taxon>Fusarium</taxon>
        <taxon>Fusarium oxysporum species complex</taxon>
    </lineage>
</organism>
<dbReference type="InterPro" id="IPR034058">
    <property type="entry name" value="TagA/B/C/D_pept_dom"/>
</dbReference>
<dbReference type="InterPro" id="IPR051048">
    <property type="entry name" value="Peptidase_S8/S53_subtilisin"/>
</dbReference>
<name>A0A8J5PQI7_FUSOX</name>